<dbReference type="EMBL" id="DYDO01000010">
    <property type="protein sequence ID" value="DBA16874.1"/>
    <property type="molecule type" value="Genomic_DNA"/>
</dbReference>
<evidence type="ECO:0000313" key="1">
    <source>
        <dbReference type="EMBL" id="DBA16874.1"/>
    </source>
</evidence>
<sequence length="86" mass="10038">MFLPQSSSPVLNWCPNAHQELWIVAHVPQRTNIYLAHPEYGSYIPMFKKSLTSIQFGCRFTKFSNTYSLYTLIFKHTEIKKLNGNI</sequence>
<gene>
    <name evidence="1" type="ORF">GDO54_002402</name>
</gene>
<keyword evidence="2" id="KW-1185">Reference proteome</keyword>
<evidence type="ECO:0000313" key="2">
    <source>
        <dbReference type="Proteomes" id="UP001181693"/>
    </source>
</evidence>
<name>A0AAV2ZHG9_PYXAD</name>
<accession>A0AAV2ZHG9</accession>
<dbReference type="Proteomes" id="UP001181693">
    <property type="component" value="Unassembled WGS sequence"/>
</dbReference>
<comment type="caution">
    <text evidence="1">The sequence shown here is derived from an EMBL/GenBank/DDBJ whole genome shotgun (WGS) entry which is preliminary data.</text>
</comment>
<dbReference type="AlphaFoldDB" id="A0AAV2ZHG9"/>
<reference evidence="1" key="1">
    <citation type="thesis" date="2020" institute="ProQuest LLC" country="789 East Eisenhower Parkway, Ann Arbor, MI, USA">
        <title>Comparative Genomics and Chromosome Evolution.</title>
        <authorList>
            <person name="Mudd A.B."/>
        </authorList>
    </citation>
    <scope>NUCLEOTIDE SEQUENCE</scope>
    <source>
        <strain evidence="1">1538</strain>
        <tissue evidence="1">Blood</tissue>
    </source>
</reference>
<proteinExistence type="predicted"/>
<organism evidence="1 2">
    <name type="scientific">Pyxicephalus adspersus</name>
    <name type="common">African bullfrog</name>
    <dbReference type="NCBI Taxonomy" id="30357"/>
    <lineage>
        <taxon>Eukaryota</taxon>
        <taxon>Metazoa</taxon>
        <taxon>Chordata</taxon>
        <taxon>Craniata</taxon>
        <taxon>Vertebrata</taxon>
        <taxon>Euteleostomi</taxon>
        <taxon>Amphibia</taxon>
        <taxon>Batrachia</taxon>
        <taxon>Anura</taxon>
        <taxon>Neobatrachia</taxon>
        <taxon>Ranoidea</taxon>
        <taxon>Pyxicephalidae</taxon>
        <taxon>Pyxicephalinae</taxon>
        <taxon>Pyxicephalus</taxon>
    </lineage>
</organism>
<protein>
    <submittedName>
        <fullName evidence="1">Uncharacterized protein</fullName>
    </submittedName>
</protein>